<reference evidence="2" key="2">
    <citation type="submission" date="2011-06" db="EMBL/GenBank/DDBJ databases">
        <title>The complete genome sequence of Alicyclobacillus acidocaldarius sp. Tc-4-1.</title>
        <authorList>
            <person name="Chen Y."/>
            <person name="He Y."/>
            <person name="Dong Z."/>
            <person name="Hu S."/>
        </authorList>
    </citation>
    <scope>NUCLEOTIDE SEQUENCE [LARGE SCALE GENOMIC DNA]</scope>
    <source>
        <strain evidence="2">Tc-4-1</strain>
    </source>
</reference>
<evidence type="ECO:0000313" key="2">
    <source>
        <dbReference type="Proteomes" id="UP000000292"/>
    </source>
</evidence>
<dbReference type="Proteomes" id="UP000000292">
    <property type="component" value="Chromosome"/>
</dbReference>
<dbReference type="PATRIC" id="fig|1048834.4.peg.1692"/>
<gene>
    <name evidence="1" type="ordered locus">TC41_1787</name>
</gene>
<organism evidence="1 2">
    <name type="scientific">Alicyclobacillus acidocaldarius (strain Tc-4-1)</name>
    <name type="common">Bacillus acidocaldarius</name>
    <dbReference type="NCBI Taxonomy" id="1048834"/>
    <lineage>
        <taxon>Bacteria</taxon>
        <taxon>Bacillati</taxon>
        <taxon>Bacillota</taxon>
        <taxon>Bacilli</taxon>
        <taxon>Bacillales</taxon>
        <taxon>Alicyclobacillaceae</taxon>
        <taxon>Alicyclobacillus</taxon>
    </lineage>
</organism>
<evidence type="ECO:0000313" key="1">
    <source>
        <dbReference type="EMBL" id="AEJ43708.1"/>
    </source>
</evidence>
<proteinExistence type="predicted"/>
<dbReference type="KEGG" id="aad:TC41_1787"/>
<sequence>MEGKVKGGDHMSIEQAILQEWIREMLENARQHQRKRVRQPSNEYEGGAVIAYYEMLNSLRNTLEAFGLDLRAYGLDVDLEEELLSLRRVGRLCRRIRNYHKNEQR</sequence>
<protein>
    <submittedName>
        <fullName evidence="1">Uncharacterized protein</fullName>
    </submittedName>
</protein>
<dbReference type="AlphaFoldDB" id="F8ICP3"/>
<reference evidence="1 2" key="1">
    <citation type="journal article" date="2011" name="J. Bacteriol.">
        <title>Complete Genome Sequence of Alicyclobacillus acidocaldarius Strain Tc-4-1.</title>
        <authorList>
            <person name="Chen Y."/>
            <person name="He Y."/>
            <person name="Zhang B."/>
            <person name="Yang J."/>
            <person name="Li W."/>
            <person name="Dong Z."/>
            <person name="Hu S."/>
        </authorList>
    </citation>
    <scope>NUCLEOTIDE SEQUENCE [LARGE SCALE GENOMIC DNA]</scope>
    <source>
        <strain evidence="1 2">Tc-4-1</strain>
    </source>
</reference>
<accession>F8ICP3</accession>
<name>F8ICP3_ALIAT</name>
<dbReference type="EMBL" id="CP002902">
    <property type="protein sequence ID" value="AEJ43708.1"/>
    <property type="molecule type" value="Genomic_DNA"/>
</dbReference>
<dbReference type="HOGENOM" id="CLU_2230777_0_0_9"/>
<dbReference type="eggNOG" id="ENOG502ZGUZ">
    <property type="taxonomic scope" value="Bacteria"/>
</dbReference>